<keyword evidence="1 6" id="KW-0489">Methyltransferase</keyword>
<dbReference type="Gene3D" id="3.40.1280.10">
    <property type="match status" value="1"/>
</dbReference>
<evidence type="ECO:0000313" key="8">
    <source>
        <dbReference type="Proteomes" id="UP001210609"/>
    </source>
</evidence>
<keyword evidence="8" id="KW-1185">Reference proteome</keyword>
<dbReference type="InterPro" id="IPR029028">
    <property type="entry name" value="Alpha/beta_knot_MTases"/>
</dbReference>
<dbReference type="AlphaFoldDB" id="A0A640TC39"/>
<dbReference type="GO" id="GO:0006396">
    <property type="term" value="P:RNA processing"/>
    <property type="evidence" value="ECO:0007669"/>
    <property type="project" value="InterPro"/>
</dbReference>
<dbReference type="EMBL" id="CP114202">
    <property type="protein sequence ID" value="WAT95649.1"/>
    <property type="molecule type" value="Genomic_DNA"/>
</dbReference>
<evidence type="ECO:0000256" key="3">
    <source>
        <dbReference type="SAM" id="MobiDB-lite"/>
    </source>
</evidence>
<organism evidence="5 7">
    <name type="scientific">Streptomyces nigrescens</name>
    <dbReference type="NCBI Taxonomy" id="1920"/>
    <lineage>
        <taxon>Bacteria</taxon>
        <taxon>Bacillati</taxon>
        <taxon>Actinomycetota</taxon>
        <taxon>Actinomycetes</taxon>
        <taxon>Kitasatosporales</taxon>
        <taxon>Streptomycetaceae</taxon>
        <taxon>Streptomyces</taxon>
    </lineage>
</organism>
<gene>
    <name evidence="5" type="ORF">Sliba_13610</name>
    <name evidence="6" type="ORF">STRLI_001389</name>
</gene>
<dbReference type="RefSeq" id="WP_229837913.1">
    <property type="nucleotide sequence ID" value="NZ_BLIP01000001.1"/>
</dbReference>
<feature type="region of interest" description="Disordered" evidence="3">
    <location>
        <begin position="1"/>
        <end position="28"/>
    </location>
</feature>
<evidence type="ECO:0000256" key="2">
    <source>
        <dbReference type="ARBA" id="ARBA00022679"/>
    </source>
</evidence>
<evidence type="ECO:0000313" key="5">
    <source>
        <dbReference type="EMBL" id="GFE20908.1"/>
    </source>
</evidence>
<dbReference type="InterPro" id="IPR029026">
    <property type="entry name" value="tRNA_m1G_MTases_N"/>
</dbReference>
<evidence type="ECO:0000256" key="1">
    <source>
        <dbReference type="ARBA" id="ARBA00022603"/>
    </source>
</evidence>
<dbReference type="Pfam" id="PF00588">
    <property type="entry name" value="SpoU_methylase"/>
    <property type="match status" value="1"/>
</dbReference>
<evidence type="ECO:0000259" key="4">
    <source>
        <dbReference type="Pfam" id="PF00588"/>
    </source>
</evidence>
<dbReference type="GO" id="GO:0008173">
    <property type="term" value="F:RNA methyltransferase activity"/>
    <property type="evidence" value="ECO:0007669"/>
    <property type="project" value="InterPro"/>
</dbReference>
<dbReference type="GO" id="GO:0032259">
    <property type="term" value="P:methylation"/>
    <property type="evidence" value="ECO:0007669"/>
    <property type="project" value="UniProtKB-KW"/>
</dbReference>
<protein>
    <submittedName>
        <fullName evidence="6">TrmH family RNA methyltransferase</fullName>
    </submittedName>
</protein>
<reference evidence="5 7" key="1">
    <citation type="submission" date="2019-12" db="EMBL/GenBank/DDBJ databases">
        <title>Whole genome shotgun sequence of Streptomyces libani subsp. libani NBRC 13452.</title>
        <authorList>
            <person name="Ichikawa N."/>
            <person name="Kimura A."/>
            <person name="Kitahashi Y."/>
            <person name="Komaki H."/>
            <person name="Tamura T."/>
        </authorList>
    </citation>
    <scope>NUCLEOTIDE SEQUENCE [LARGE SCALE GENOMIC DNA]</scope>
    <source>
        <strain evidence="5 7">NBRC 13452</strain>
    </source>
</reference>
<dbReference type="InterPro" id="IPR001537">
    <property type="entry name" value="SpoU_MeTrfase"/>
</dbReference>
<reference evidence="6 8" key="2">
    <citation type="submission" date="2022-12" db="EMBL/GenBank/DDBJ databases">
        <authorList>
            <person name="Ruckert C."/>
            <person name="Busche T."/>
            <person name="Kalinowski J."/>
            <person name="Wittmann C."/>
        </authorList>
    </citation>
    <scope>NUCLEOTIDE SEQUENCE [LARGE SCALE GENOMIC DNA]</scope>
    <source>
        <strain evidence="6 8">DSM 40555</strain>
    </source>
</reference>
<dbReference type="EMBL" id="BLIP01000001">
    <property type="protein sequence ID" value="GFE20908.1"/>
    <property type="molecule type" value="Genomic_DNA"/>
</dbReference>
<dbReference type="Proteomes" id="UP000429552">
    <property type="component" value="Unassembled WGS sequence"/>
</dbReference>
<dbReference type="Proteomes" id="UP001210609">
    <property type="component" value="Chromosome"/>
</dbReference>
<keyword evidence="2" id="KW-0808">Transferase</keyword>
<feature type="domain" description="tRNA/rRNA methyltransferase SpoU type" evidence="4">
    <location>
        <begin position="54"/>
        <end position="166"/>
    </location>
</feature>
<proteinExistence type="predicted"/>
<name>A0A640TC39_STRNI</name>
<accession>A0A640TC39</accession>
<evidence type="ECO:0000313" key="7">
    <source>
        <dbReference type="Proteomes" id="UP000429552"/>
    </source>
</evidence>
<sequence length="188" mass="20570">MSGRARRRGPAPVPPAAPAFRTRTPGELRRARRPRAHACWDHLYAAPLWPLHGANLGTLLRTCDAVGACLTVPRFSWVPEALERGNTLRRPACVHWTGDPLGWLERQRERGLRVVGVELADEAVRLADLPAAREPTVMVLGHERHGIPPEALDLLDEVVEIPMVGTGARWRGRWCCTGLPGCGEPGAG</sequence>
<dbReference type="SUPFAM" id="SSF75217">
    <property type="entry name" value="alpha/beta knot"/>
    <property type="match status" value="1"/>
</dbReference>
<evidence type="ECO:0000313" key="6">
    <source>
        <dbReference type="EMBL" id="WAT95649.1"/>
    </source>
</evidence>
<dbReference type="GO" id="GO:0003723">
    <property type="term" value="F:RNA binding"/>
    <property type="evidence" value="ECO:0007669"/>
    <property type="project" value="InterPro"/>
</dbReference>